<evidence type="ECO:0000256" key="5">
    <source>
        <dbReference type="ARBA" id="ARBA00022842"/>
    </source>
</evidence>
<dbReference type="InterPro" id="IPR050060">
    <property type="entry name" value="Phosphoglucosamine_mutase"/>
</dbReference>
<evidence type="ECO:0000313" key="11">
    <source>
        <dbReference type="Proteomes" id="UP000886847"/>
    </source>
</evidence>
<evidence type="ECO:0000256" key="2">
    <source>
        <dbReference type="ARBA" id="ARBA00010231"/>
    </source>
</evidence>
<dbReference type="Gene3D" id="3.30.310.50">
    <property type="entry name" value="Alpha-D-phosphohexomutase, C-terminal domain"/>
    <property type="match status" value="1"/>
</dbReference>
<dbReference type="Pfam" id="PF02879">
    <property type="entry name" value="PGM_PMM_II"/>
    <property type="match status" value="1"/>
</dbReference>
<dbReference type="Gene3D" id="3.40.120.10">
    <property type="entry name" value="Alpha-D-Glucose-1,6-Bisphosphate, subunit A, domain 3"/>
    <property type="match status" value="3"/>
</dbReference>
<keyword evidence="3" id="KW-0597">Phosphoprotein</keyword>
<accession>A0A9D2AUB1</accession>
<keyword evidence="5" id="KW-0460">Magnesium</keyword>
<evidence type="ECO:0000259" key="7">
    <source>
        <dbReference type="Pfam" id="PF02878"/>
    </source>
</evidence>
<evidence type="ECO:0000313" key="10">
    <source>
        <dbReference type="EMBL" id="HIX50542.1"/>
    </source>
</evidence>
<comment type="similarity">
    <text evidence="2">Belongs to the phosphohexose mutase family.</text>
</comment>
<feature type="domain" description="Alpha-D-phosphohexomutase alpha/beta/alpha" evidence="8">
    <location>
        <begin position="167"/>
        <end position="271"/>
    </location>
</feature>
<dbReference type="FunFam" id="3.40.120.10:FF:000010">
    <property type="entry name" value="phosphomannomutase/phosphoglucomutase isoform X1"/>
    <property type="match status" value="1"/>
</dbReference>
<dbReference type="SUPFAM" id="SSF55957">
    <property type="entry name" value="Phosphoglucomutase, C-terminal domain"/>
    <property type="match status" value="1"/>
</dbReference>
<organism evidence="10 11">
    <name type="scientific">Candidatus Borkfalkia faecavium</name>
    <dbReference type="NCBI Taxonomy" id="2838508"/>
    <lineage>
        <taxon>Bacteria</taxon>
        <taxon>Bacillati</taxon>
        <taxon>Bacillota</taxon>
        <taxon>Clostridia</taxon>
        <taxon>Christensenellales</taxon>
        <taxon>Christensenellaceae</taxon>
        <taxon>Candidatus Borkfalkia</taxon>
    </lineage>
</organism>
<keyword evidence="4" id="KW-0479">Metal-binding</keyword>
<dbReference type="Pfam" id="PF02880">
    <property type="entry name" value="PGM_PMM_III"/>
    <property type="match status" value="1"/>
</dbReference>
<dbReference type="InterPro" id="IPR005841">
    <property type="entry name" value="Alpha-D-phosphohexomutase_SF"/>
</dbReference>
<comment type="cofactor">
    <cofactor evidence="1">
        <name>Mg(2+)</name>
        <dbReference type="ChEBI" id="CHEBI:18420"/>
    </cofactor>
</comment>
<dbReference type="InterPro" id="IPR036900">
    <property type="entry name" value="A-D-PHexomutase_C_sf"/>
</dbReference>
<evidence type="ECO:0000256" key="1">
    <source>
        <dbReference type="ARBA" id="ARBA00001946"/>
    </source>
</evidence>
<dbReference type="PRINTS" id="PR00509">
    <property type="entry name" value="PGMPMM"/>
</dbReference>
<evidence type="ECO:0000256" key="4">
    <source>
        <dbReference type="ARBA" id="ARBA00022723"/>
    </source>
</evidence>
<dbReference type="GO" id="GO:0004615">
    <property type="term" value="F:phosphomannomutase activity"/>
    <property type="evidence" value="ECO:0007669"/>
    <property type="project" value="TreeGrafter"/>
</dbReference>
<dbReference type="InterPro" id="IPR005844">
    <property type="entry name" value="A-D-PHexomutase_a/b/a-I"/>
</dbReference>
<evidence type="ECO:0000259" key="9">
    <source>
        <dbReference type="Pfam" id="PF02880"/>
    </source>
</evidence>
<evidence type="ECO:0008006" key="12">
    <source>
        <dbReference type="Google" id="ProtNLM"/>
    </source>
</evidence>
<evidence type="ECO:0000256" key="3">
    <source>
        <dbReference type="ARBA" id="ARBA00022553"/>
    </source>
</evidence>
<dbReference type="InterPro" id="IPR005845">
    <property type="entry name" value="A-D-PHexomutase_a/b/a-II"/>
</dbReference>
<dbReference type="Pfam" id="PF02878">
    <property type="entry name" value="PGM_PMM_I"/>
    <property type="match status" value="1"/>
</dbReference>
<feature type="domain" description="Alpha-D-phosphohexomutase alpha/beta/alpha" evidence="9">
    <location>
        <begin position="276"/>
        <end position="391"/>
    </location>
</feature>
<protein>
    <recommendedName>
        <fullName evidence="12">Phosphomannomutase/phosphoglucomutase</fullName>
    </recommendedName>
</protein>
<evidence type="ECO:0000256" key="6">
    <source>
        <dbReference type="ARBA" id="ARBA00023235"/>
    </source>
</evidence>
<dbReference type="GO" id="GO:0046872">
    <property type="term" value="F:metal ion binding"/>
    <property type="evidence" value="ECO:0007669"/>
    <property type="project" value="UniProtKB-KW"/>
</dbReference>
<dbReference type="InterPro" id="IPR005846">
    <property type="entry name" value="A-D-PHexomutase_a/b/a-III"/>
</dbReference>
<keyword evidence="6" id="KW-0413">Isomerase</keyword>
<comment type="caution">
    <text evidence="10">The sequence shown here is derived from an EMBL/GenBank/DDBJ whole genome shotgun (WGS) entry which is preliminary data.</text>
</comment>
<dbReference type="EMBL" id="DXEW01000025">
    <property type="protein sequence ID" value="HIX50542.1"/>
    <property type="molecule type" value="Genomic_DNA"/>
</dbReference>
<dbReference type="AlphaFoldDB" id="A0A9D2AUB1"/>
<reference evidence="10" key="1">
    <citation type="journal article" date="2021" name="PeerJ">
        <title>Extensive microbial diversity within the chicken gut microbiome revealed by metagenomics and culture.</title>
        <authorList>
            <person name="Gilroy R."/>
            <person name="Ravi A."/>
            <person name="Getino M."/>
            <person name="Pursley I."/>
            <person name="Horton D.L."/>
            <person name="Alikhan N.F."/>
            <person name="Baker D."/>
            <person name="Gharbi K."/>
            <person name="Hall N."/>
            <person name="Watson M."/>
            <person name="Adriaenssens E.M."/>
            <person name="Foster-Nyarko E."/>
            <person name="Jarju S."/>
            <person name="Secka A."/>
            <person name="Antonio M."/>
            <person name="Oren A."/>
            <person name="Chaudhuri R.R."/>
            <person name="La Ragione R."/>
            <person name="Hildebrand F."/>
            <person name="Pallen M.J."/>
        </authorList>
    </citation>
    <scope>NUCLEOTIDE SEQUENCE</scope>
    <source>
        <strain evidence="10">2189</strain>
    </source>
</reference>
<evidence type="ECO:0000259" key="8">
    <source>
        <dbReference type="Pfam" id="PF02879"/>
    </source>
</evidence>
<dbReference type="InterPro" id="IPR016055">
    <property type="entry name" value="A-D-PHexomutase_a/b/a-I/II/III"/>
</dbReference>
<dbReference type="PANTHER" id="PTHR42946">
    <property type="entry name" value="PHOSPHOHEXOSE MUTASE"/>
    <property type="match status" value="1"/>
</dbReference>
<name>A0A9D2AUB1_9FIRM</name>
<reference evidence="10" key="2">
    <citation type="submission" date="2021-04" db="EMBL/GenBank/DDBJ databases">
        <authorList>
            <person name="Gilroy R."/>
        </authorList>
    </citation>
    <scope>NUCLEOTIDE SEQUENCE</scope>
    <source>
        <strain evidence="10">2189</strain>
    </source>
</reference>
<gene>
    <name evidence="10" type="ORF">H9851_04605</name>
</gene>
<dbReference type="CDD" id="cd03089">
    <property type="entry name" value="PMM_PGM"/>
    <property type="match status" value="1"/>
</dbReference>
<dbReference type="PANTHER" id="PTHR42946:SF1">
    <property type="entry name" value="PHOSPHOGLUCOMUTASE (ALPHA-D-GLUCOSE-1,6-BISPHOSPHATE-DEPENDENT)"/>
    <property type="match status" value="1"/>
</dbReference>
<feature type="domain" description="Alpha-D-phosphohexomutase alpha/beta/alpha" evidence="7">
    <location>
        <begin position="14"/>
        <end position="140"/>
    </location>
</feature>
<sequence>MEQSDWMKLKSGTDVRGVALEGVPGEEVNLTDEAVTGIMKAFCAWAAQRCGKEKLTIAIGHDSRLSAGRISACAVKAVTESGCDAIVTGLSSTPSMFMLLQEEDIGADASVMITASHLPFNKNGLKFFTPEGGLEGKDIADILAMAAEGAALSGSGCVRELCYIDRYSEGLVRFVREKTGQDRPLAGKKIVVDAGNGAGGFYVDKVLKPLGADTEGSQFLEPDGNFPNHIPNPEDKKAMHAISQRVKETGADFGIIFDTDVDRAGAVDKQGEEINRNRLIALISAILLQEKSGTIVTDSVTSDGLTAFIESRGGKHCRYKRGYRNVIDKAKELNAAGEYSPLAIETSGHAALMENYFLDDGAYLVTRILVSLAQLSKEGKDIGDLIADLPEPAEAAEVRLGFTTLGKQDFKNNGNFAIRELQLRVPDLPGMTLAAENFEGVRINFDKDHGDGWALVRMSLHEPIMPINFESNSKGGCCVIANELIALLAPYTGDIDLTNLQNYAGTSH</sequence>
<proteinExistence type="inferred from homology"/>
<dbReference type="Proteomes" id="UP000886847">
    <property type="component" value="Unassembled WGS sequence"/>
</dbReference>
<dbReference type="GO" id="GO:0005975">
    <property type="term" value="P:carbohydrate metabolic process"/>
    <property type="evidence" value="ECO:0007669"/>
    <property type="project" value="InterPro"/>
</dbReference>
<dbReference type="SUPFAM" id="SSF53738">
    <property type="entry name" value="Phosphoglucomutase, first 3 domains"/>
    <property type="match status" value="3"/>
</dbReference>